<sequence length="314" mass="34082">MTDAAAAAAVPPVTVTGGDDGIPPDPLLQSGTYIDAEENSRVETNTPNKGAGGDVPDEGKEADLTNPAPAEAETAEEGSKMAAQPNESAAETVTPVRKPGRSVEVNVERPSWLPDDWRFETKVRTNGATAGTVDRYYYEPVSGTKFRSKTEVLYFLETGGKRKKPTGADATPSETPSSKKQKKSSSKKEKKKTTSFYFDSTNPPQSVCWVQTDSSADTWAPFVHGNMVPEGRRQEWDAVFTSVSKLRRKNANRDAGVSNVQNRQMLLLLTSVHGVLVWSVVGAIEPVNLKHFTRMDICEKLSQVRANLGVAPEV</sequence>
<dbReference type="GO" id="GO:0003677">
    <property type="term" value="F:DNA binding"/>
    <property type="evidence" value="ECO:0007669"/>
    <property type="project" value="UniProtKB-KW"/>
</dbReference>
<reference evidence="9" key="2">
    <citation type="journal article" date="2017" name="J. Anim. Genet.">
        <title>Multiple reference genome sequences of hot pepper reveal the massive evolution of plant disease resistance genes by retroduplication.</title>
        <authorList>
            <person name="Kim S."/>
            <person name="Park J."/>
            <person name="Yeom S.-I."/>
            <person name="Kim Y.-M."/>
            <person name="Seo E."/>
            <person name="Kim K.-T."/>
            <person name="Kim M.-S."/>
            <person name="Lee J.M."/>
            <person name="Cheong K."/>
            <person name="Shin H.-S."/>
            <person name="Kim S.-B."/>
            <person name="Han K."/>
            <person name="Lee J."/>
            <person name="Park M."/>
            <person name="Lee H.-A."/>
            <person name="Lee H.-Y."/>
            <person name="Lee Y."/>
            <person name="Oh S."/>
            <person name="Lee J.H."/>
            <person name="Choi E."/>
            <person name="Choi E."/>
            <person name="Lee S.E."/>
            <person name="Jeon J."/>
            <person name="Kim H."/>
            <person name="Choi G."/>
            <person name="Song H."/>
            <person name="Lee J."/>
            <person name="Lee S.-C."/>
            <person name="Kwon J.-K."/>
            <person name="Lee H.-Y."/>
            <person name="Koo N."/>
            <person name="Hong Y."/>
            <person name="Kim R.W."/>
            <person name="Kang W.-H."/>
            <person name="Huh J.H."/>
            <person name="Kang B.-C."/>
            <person name="Yang T.-J."/>
            <person name="Lee Y.-H."/>
            <person name="Bennetzen J.L."/>
            <person name="Choi D."/>
        </authorList>
    </citation>
    <scope>NUCLEOTIDE SEQUENCE [LARGE SCALE GENOMIC DNA]</scope>
    <source>
        <strain evidence="9">cv. PBC81</strain>
    </source>
</reference>
<evidence type="ECO:0000259" key="7">
    <source>
        <dbReference type="PROSITE" id="PS50982"/>
    </source>
</evidence>
<evidence type="ECO:0000256" key="1">
    <source>
        <dbReference type="ARBA" id="ARBA00004123"/>
    </source>
</evidence>
<keyword evidence="2" id="KW-0805">Transcription regulation</keyword>
<proteinExistence type="predicted"/>
<evidence type="ECO:0000313" key="9">
    <source>
        <dbReference type="Proteomes" id="UP000224567"/>
    </source>
</evidence>
<reference evidence="8 9" key="1">
    <citation type="journal article" date="2017" name="Genome Biol.">
        <title>New reference genome sequences of hot pepper reveal the massive evolution of plant disease-resistance genes by retroduplication.</title>
        <authorList>
            <person name="Kim S."/>
            <person name="Park J."/>
            <person name="Yeom S.I."/>
            <person name="Kim Y.M."/>
            <person name="Seo E."/>
            <person name="Kim K.T."/>
            <person name="Kim M.S."/>
            <person name="Lee J.M."/>
            <person name="Cheong K."/>
            <person name="Shin H.S."/>
            <person name="Kim S.B."/>
            <person name="Han K."/>
            <person name="Lee J."/>
            <person name="Park M."/>
            <person name="Lee H.A."/>
            <person name="Lee H.Y."/>
            <person name="Lee Y."/>
            <person name="Oh S."/>
            <person name="Lee J.H."/>
            <person name="Choi E."/>
            <person name="Choi E."/>
            <person name="Lee S.E."/>
            <person name="Jeon J."/>
            <person name="Kim H."/>
            <person name="Choi G."/>
            <person name="Song H."/>
            <person name="Lee J."/>
            <person name="Lee S.C."/>
            <person name="Kwon J.K."/>
            <person name="Lee H.Y."/>
            <person name="Koo N."/>
            <person name="Hong Y."/>
            <person name="Kim R.W."/>
            <person name="Kang W.H."/>
            <person name="Huh J.H."/>
            <person name="Kang B.C."/>
            <person name="Yang T.J."/>
            <person name="Lee Y.H."/>
            <person name="Bennetzen J.L."/>
            <person name="Choi D."/>
        </authorList>
    </citation>
    <scope>NUCLEOTIDE SEQUENCE [LARGE SCALE GENOMIC DNA]</scope>
    <source>
        <strain evidence="9">cv. PBC81</strain>
    </source>
</reference>
<keyword evidence="3" id="KW-0238">DNA-binding</keyword>
<evidence type="ECO:0000256" key="5">
    <source>
        <dbReference type="ARBA" id="ARBA00023242"/>
    </source>
</evidence>
<dbReference type="PANTHER" id="PTHR12396">
    <property type="entry name" value="METHYL-CPG BINDING PROTEIN, MBD"/>
    <property type="match status" value="1"/>
</dbReference>
<evidence type="ECO:0000313" key="8">
    <source>
        <dbReference type="EMBL" id="PHT34966.1"/>
    </source>
</evidence>
<dbReference type="STRING" id="33114.A0A2G2VPS3"/>
<accession>A0A2G2VPS3</accession>
<protein>
    <recommendedName>
        <fullName evidence="7">MBD domain-containing protein</fullName>
    </recommendedName>
</protein>
<comment type="caution">
    <text evidence="8">The sequence shown here is derived from an EMBL/GenBank/DDBJ whole genome shotgun (WGS) entry which is preliminary data.</text>
</comment>
<evidence type="ECO:0000256" key="2">
    <source>
        <dbReference type="ARBA" id="ARBA00023015"/>
    </source>
</evidence>
<dbReference type="GO" id="GO:0005634">
    <property type="term" value="C:nucleus"/>
    <property type="evidence" value="ECO:0007669"/>
    <property type="project" value="UniProtKB-SubCell"/>
</dbReference>
<dbReference type="InterPro" id="IPR001739">
    <property type="entry name" value="Methyl_CpG_DNA-bd"/>
</dbReference>
<name>A0A2G2VPS3_CAPBA</name>
<dbReference type="PANTHER" id="PTHR12396:SF46">
    <property type="entry name" value="METHYL-CPG-BINDING DOMAIN-CONTAINING PROTEIN 6"/>
    <property type="match status" value="1"/>
</dbReference>
<evidence type="ECO:0000256" key="6">
    <source>
        <dbReference type="SAM" id="MobiDB-lite"/>
    </source>
</evidence>
<feature type="compositionally biased region" description="Basic residues" evidence="6">
    <location>
        <begin position="179"/>
        <end position="193"/>
    </location>
</feature>
<dbReference type="InterPro" id="IPR016177">
    <property type="entry name" value="DNA-bd_dom_sf"/>
</dbReference>
<dbReference type="EMBL" id="MLFT02000011">
    <property type="protein sequence ID" value="PHT34966.1"/>
    <property type="molecule type" value="Genomic_DNA"/>
</dbReference>
<keyword evidence="5" id="KW-0539">Nucleus</keyword>
<feature type="domain" description="MBD" evidence="7">
    <location>
        <begin position="103"/>
        <end position="175"/>
    </location>
</feature>
<dbReference type="PROSITE" id="PS50982">
    <property type="entry name" value="MBD"/>
    <property type="match status" value="1"/>
</dbReference>
<gene>
    <name evidence="8" type="ORF">CQW23_26766</name>
</gene>
<keyword evidence="9" id="KW-1185">Reference proteome</keyword>
<feature type="compositionally biased region" description="Low complexity" evidence="6">
    <location>
        <begin position="1"/>
        <end position="16"/>
    </location>
</feature>
<organism evidence="8 9">
    <name type="scientific">Capsicum baccatum</name>
    <name type="common">Peruvian pepper</name>
    <dbReference type="NCBI Taxonomy" id="33114"/>
    <lineage>
        <taxon>Eukaryota</taxon>
        <taxon>Viridiplantae</taxon>
        <taxon>Streptophyta</taxon>
        <taxon>Embryophyta</taxon>
        <taxon>Tracheophyta</taxon>
        <taxon>Spermatophyta</taxon>
        <taxon>Magnoliopsida</taxon>
        <taxon>eudicotyledons</taxon>
        <taxon>Gunneridae</taxon>
        <taxon>Pentapetalae</taxon>
        <taxon>asterids</taxon>
        <taxon>lamiids</taxon>
        <taxon>Solanales</taxon>
        <taxon>Solanaceae</taxon>
        <taxon>Solanoideae</taxon>
        <taxon>Capsiceae</taxon>
        <taxon>Capsicum</taxon>
    </lineage>
</organism>
<comment type="subcellular location">
    <subcellularLocation>
        <location evidence="1">Nucleus</location>
    </subcellularLocation>
</comment>
<evidence type="ECO:0000256" key="3">
    <source>
        <dbReference type="ARBA" id="ARBA00023125"/>
    </source>
</evidence>
<feature type="region of interest" description="Disordered" evidence="6">
    <location>
        <begin position="161"/>
        <end position="197"/>
    </location>
</feature>
<dbReference type="OrthoDB" id="1294324at2759"/>
<dbReference type="Pfam" id="PF01429">
    <property type="entry name" value="MBD"/>
    <property type="match status" value="1"/>
</dbReference>
<feature type="region of interest" description="Disordered" evidence="6">
    <location>
        <begin position="1"/>
        <end position="112"/>
    </location>
</feature>
<dbReference type="Proteomes" id="UP000224567">
    <property type="component" value="Unassembled WGS sequence"/>
</dbReference>
<dbReference type="Gene3D" id="3.30.890.10">
    <property type="entry name" value="Methyl-cpg-binding Protein 2, Chain A"/>
    <property type="match status" value="1"/>
</dbReference>
<evidence type="ECO:0000256" key="4">
    <source>
        <dbReference type="ARBA" id="ARBA00023163"/>
    </source>
</evidence>
<dbReference type="AlphaFoldDB" id="A0A2G2VPS3"/>
<keyword evidence="4" id="KW-0804">Transcription</keyword>
<dbReference type="SUPFAM" id="SSF54171">
    <property type="entry name" value="DNA-binding domain"/>
    <property type="match status" value="1"/>
</dbReference>